<evidence type="ECO:0000313" key="2">
    <source>
        <dbReference type="Proteomes" id="UP001172457"/>
    </source>
</evidence>
<evidence type="ECO:0000313" key="1">
    <source>
        <dbReference type="EMBL" id="KAJ9552873.1"/>
    </source>
</evidence>
<organism evidence="1 2">
    <name type="scientific">Centaurea solstitialis</name>
    <name type="common">yellow star-thistle</name>
    <dbReference type="NCBI Taxonomy" id="347529"/>
    <lineage>
        <taxon>Eukaryota</taxon>
        <taxon>Viridiplantae</taxon>
        <taxon>Streptophyta</taxon>
        <taxon>Embryophyta</taxon>
        <taxon>Tracheophyta</taxon>
        <taxon>Spermatophyta</taxon>
        <taxon>Magnoliopsida</taxon>
        <taxon>eudicotyledons</taxon>
        <taxon>Gunneridae</taxon>
        <taxon>Pentapetalae</taxon>
        <taxon>asterids</taxon>
        <taxon>campanulids</taxon>
        <taxon>Asterales</taxon>
        <taxon>Asteraceae</taxon>
        <taxon>Carduoideae</taxon>
        <taxon>Cardueae</taxon>
        <taxon>Centaureinae</taxon>
        <taxon>Centaurea</taxon>
    </lineage>
</organism>
<dbReference type="EMBL" id="JARYMX010000004">
    <property type="protein sequence ID" value="KAJ9552873.1"/>
    <property type="molecule type" value="Genomic_DNA"/>
</dbReference>
<proteinExistence type="predicted"/>
<reference evidence="1" key="1">
    <citation type="submission" date="2023-03" db="EMBL/GenBank/DDBJ databases">
        <title>Chromosome-scale reference genome and RAD-based genetic map of yellow starthistle (Centaurea solstitialis) reveal putative structural variation and QTLs associated with invader traits.</title>
        <authorList>
            <person name="Reatini B."/>
            <person name="Cang F.A."/>
            <person name="Jiang Q."/>
            <person name="Mckibben M.T.W."/>
            <person name="Barker M.S."/>
            <person name="Rieseberg L.H."/>
            <person name="Dlugosch K.M."/>
        </authorList>
    </citation>
    <scope>NUCLEOTIDE SEQUENCE</scope>
    <source>
        <strain evidence="1">CAN-66</strain>
        <tissue evidence="1">Leaf</tissue>
    </source>
</reference>
<dbReference type="Proteomes" id="UP001172457">
    <property type="component" value="Chromosome 4"/>
</dbReference>
<comment type="caution">
    <text evidence="1">The sequence shown here is derived from an EMBL/GenBank/DDBJ whole genome shotgun (WGS) entry which is preliminary data.</text>
</comment>
<gene>
    <name evidence="1" type="ORF">OSB04_016918</name>
</gene>
<dbReference type="AlphaFoldDB" id="A0AA38T9J6"/>
<protein>
    <submittedName>
        <fullName evidence="1">Uncharacterized protein</fullName>
    </submittedName>
</protein>
<sequence>MPPRRPPPVHRLDEAYEQELEDRFMRRMEARLDQVVDQLTGRMADLINRRHNEEDFVNEFGSEDEPVRNYVQS</sequence>
<accession>A0AA38T9J6</accession>
<name>A0AA38T9J6_9ASTR</name>
<keyword evidence="2" id="KW-1185">Reference proteome</keyword>